<evidence type="ECO:0000256" key="1">
    <source>
        <dbReference type="ARBA" id="ARBA00011738"/>
    </source>
</evidence>
<proteinExistence type="inferred from homology"/>
<dbReference type="FunFam" id="3.40.30.10:FF:000034">
    <property type="entry name" value="glutathione S-transferase 1"/>
    <property type="match status" value="1"/>
</dbReference>
<dbReference type="Gene3D" id="3.40.30.10">
    <property type="entry name" value="Glutaredoxin"/>
    <property type="match status" value="1"/>
</dbReference>
<dbReference type="InterPro" id="IPR004045">
    <property type="entry name" value="Glutathione_S-Trfase_N"/>
</dbReference>
<dbReference type="InterPro" id="IPR040079">
    <property type="entry name" value="Glutathione_S-Trfase"/>
</dbReference>
<dbReference type="PROSITE" id="PS50405">
    <property type="entry name" value="GST_CTER"/>
    <property type="match status" value="1"/>
</dbReference>
<dbReference type="Gene3D" id="1.20.1050.10">
    <property type="match status" value="1"/>
</dbReference>
<comment type="caution">
    <text evidence="5">The sequence shown here is derived from an EMBL/GenBank/DDBJ whole genome shotgun (WGS) entry which is preliminary data.</text>
</comment>
<dbReference type="InterPro" id="IPR036282">
    <property type="entry name" value="Glutathione-S-Trfase_C_sf"/>
</dbReference>
<reference evidence="5" key="2">
    <citation type="journal article" date="2021" name="World Allergy Organ. J.">
        <title>Chromosome-level assembly of Dermatophagoides farinae genome and transcriptome reveals two novel allergens Der f 37 and Der f 39.</title>
        <authorList>
            <person name="Chen J."/>
            <person name="Cai Z."/>
            <person name="Fan D."/>
            <person name="Hu J."/>
            <person name="Hou Y."/>
            <person name="He Y."/>
            <person name="Zhang Z."/>
            <person name="Zhao Z."/>
            <person name="Gao P."/>
            <person name="Hu W."/>
            <person name="Sun J."/>
            <person name="Li J."/>
            <person name="Ji K."/>
        </authorList>
    </citation>
    <scope>NUCLEOTIDE SEQUENCE</scope>
    <source>
        <strain evidence="5">JKM2019</strain>
    </source>
</reference>
<sequence>MKPIDLYVAPPSPTSRAVIIAARYMHINVKLIIIDLMKGEQKEDWFVKMNPQHCLPTINDNGFILWESRAIMTYMANKYAPNNPIYPMDPKQRGRVDCLLQYDLNVLNRAITDLMIPLRRSNKMNQKNNQRQSSTKFLNTIKERKVNEALEYLESILINNHYLIDNHLTLADFSVYCSLEFAEKYHYNLSRYQNLHQYFERLKQILCGLLF</sequence>
<feature type="domain" description="GST C-terminal" evidence="4">
    <location>
        <begin position="89"/>
        <end position="211"/>
    </location>
</feature>
<dbReference type="Pfam" id="PF00043">
    <property type="entry name" value="GST_C"/>
    <property type="match status" value="1"/>
</dbReference>
<reference evidence="5" key="1">
    <citation type="submission" date="2020-06" db="EMBL/GenBank/DDBJ databases">
        <authorList>
            <person name="Ji K."/>
            <person name="Li J."/>
        </authorList>
    </citation>
    <scope>NUCLEOTIDE SEQUENCE</scope>
    <source>
        <strain evidence="5">JKM2019</strain>
        <tissue evidence="5">Whole body</tissue>
    </source>
</reference>
<comment type="subunit">
    <text evidence="1">Homodimer.</text>
</comment>
<evidence type="ECO:0000259" key="4">
    <source>
        <dbReference type="PROSITE" id="PS50405"/>
    </source>
</evidence>
<dbReference type="Pfam" id="PF02798">
    <property type="entry name" value="GST_N"/>
    <property type="match status" value="1"/>
</dbReference>
<dbReference type="SFLD" id="SFLDG00358">
    <property type="entry name" value="Main_(cytGST)"/>
    <property type="match status" value="1"/>
</dbReference>
<comment type="similarity">
    <text evidence="2">Belongs to the GST superfamily.</text>
</comment>
<dbReference type="SFLD" id="SFLDS00019">
    <property type="entry name" value="Glutathione_Transferase_(cytos"/>
    <property type="match status" value="1"/>
</dbReference>
<feature type="domain" description="GST N-terminal" evidence="3">
    <location>
        <begin position="2"/>
        <end position="83"/>
    </location>
</feature>
<dbReference type="SUPFAM" id="SSF52833">
    <property type="entry name" value="Thioredoxin-like"/>
    <property type="match status" value="1"/>
</dbReference>
<dbReference type="GO" id="GO:0006749">
    <property type="term" value="P:glutathione metabolic process"/>
    <property type="evidence" value="ECO:0007669"/>
    <property type="project" value="TreeGrafter"/>
</dbReference>
<dbReference type="InterPro" id="IPR010987">
    <property type="entry name" value="Glutathione-S-Trfase_C-like"/>
</dbReference>
<dbReference type="EMBL" id="SDOV01000002">
    <property type="protein sequence ID" value="KAH7644297.1"/>
    <property type="molecule type" value="Genomic_DNA"/>
</dbReference>
<dbReference type="InterPro" id="IPR004046">
    <property type="entry name" value="GST_C"/>
</dbReference>
<keyword evidence="5" id="KW-0808">Transferase</keyword>
<dbReference type="SUPFAM" id="SSF47616">
    <property type="entry name" value="GST C-terminal domain-like"/>
    <property type="match status" value="1"/>
</dbReference>
<evidence type="ECO:0000313" key="5">
    <source>
        <dbReference type="EMBL" id="KAH7644297.1"/>
    </source>
</evidence>
<name>A0A9D4P5G3_DERFA</name>
<accession>A0A9D4P5G3</accession>
<dbReference type="GO" id="GO:0004364">
    <property type="term" value="F:glutathione transferase activity"/>
    <property type="evidence" value="ECO:0007669"/>
    <property type="project" value="TreeGrafter"/>
</dbReference>
<protein>
    <submittedName>
        <fullName evidence="5">Glutathione s transferase-like protein 2</fullName>
    </submittedName>
</protein>
<organism evidence="5">
    <name type="scientific">Dermatophagoides farinae</name>
    <name type="common">American house dust mite</name>
    <dbReference type="NCBI Taxonomy" id="6954"/>
    <lineage>
        <taxon>Eukaryota</taxon>
        <taxon>Metazoa</taxon>
        <taxon>Ecdysozoa</taxon>
        <taxon>Arthropoda</taxon>
        <taxon>Chelicerata</taxon>
        <taxon>Arachnida</taxon>
        <taxon>Acari</taxon>
        <taxon>Acariformes</taxon>
        <taxon>Sarcoptiformes</taxon>
        <taxon>Astigmata</taxon>
        <taxon>Psoroptidia</taxon>
        <taxon>Analgoidea</taxon>
        <taxon>Pyroglyphidae</taxon>
        <taxon>Dermatophagoidinae</taxon>
        <taxon>Dermatophagoides</taxon>
    </lineage>
</organism>
<dbReference type="PANTHER" id="PTHR43969:SF9">
    <property type="entry name" value="GLUTATHIONE S TRANSFERASE D10, ISOFORM A-RELATED"/>
    <property type="match status" value="1"/>
</dbReference>
<gene>
    <name evidence="5" type="ORF">HUG17_6659</name>
</gene>
<evidence type="ECO:0000259" key="3">
    <source>
        <dbReference type="PROSITE" id="PS50404"/>
    </source>
</evidence>
<dbReference type="PANTHER" id="PTHR43969">
    <property type="entry name" value="GLUTATHIONE S TRANSFERASE D10, ISOFORM A-RELATED"/>
    <property type="match status" value="1"/>
</dbReference>
<dbReference type="InterPro" id="IPR036249">
    <property type="entry name" value="Thioredoxin-like_sf"/>
</dbReference>
<dbReference type="AlphaFoldDB" id="A0A9D4P5G3"/>
<evidence type="ECO:0000256" key="2">
    <source>
        <dbReference type="RuleBase" id="RU003494"/>
    </source>
</evidence>
<dbReference type="Proteomes" id="UP000828236">
    <property type="component" value="Unassembled WGS sequence"/>
</dbReference>
<dbReference type="PROSITE" id="PS50404">
    <property type="entry name" value="GST_NTER"/>
    <property type="match status" value="1"/>
</dbReference>